<accession>T1BUN4</accession>
<protein>
    <submittedName>
        <fullName evidence="1">Protein containing DUF169</fullName>
    </submittedName>
</protein>
<sequence>MSGSPRASTDLAEISLRLQEDLGLGSPPIQVTYLSEPLPGVRVPSAAAPSVCTYFAEGRTGPFLVPLSLHEDCEIGAFVLGVAPAGELGARLSSTVGQMEKDGYLLPGEALKIPRNETPPAYVHYAPLGQAPVSPTAVLLFVKARSLMLVLEAANRLGPEWTPPPMMMRPMCSIVPVLVKGRPLAISVGCAGSRVYTGLSDGEVIVGVRGDRIADFQRALHAVGRANEAVTAENERRKGVADSRKSAS</sequence>
<dbReference type="EMBL" id="AUZY01002385">
    <property type="protein sequence ID" value="EQD72298.1"/>
    <property type="molecule type" value="Genomic_DNA"/>
</dbReference>
<gene>
    <name evidence="1" type="ORF">B1B_03842</name>
</gene>
<reference evidence="1" key="1">
    <citation type="submission" date="2013-08" db="EMBL/GenBank/DDBJ databases">
        <authorList>
            <person name="Mendez C."/>
            <person name="Richter M."/>
            <person name="Ferrer M."/>
            <person name="Sanchez J."/>
        </authorList>
    </citation>
    <scope>NUCLEOTIDE SEQUENCE</scope>
</reference>
<reference evidence="1" key="2">
    <citation type="journal article" date="2014" name="ISME J.">
        <title>Microbial stratification in low pH oxic and suboxic macroscopic growths along an acid mine drainage.</title>
        <authorList>
            <person name="Mendez-Garcia C."/>
            <person name="Mesa V."/>
            <person name="Sprenger R.R."/>
            <person name="Richter M."/>
            <person name="Diez M.S."/>
            <person name="Solano J."/>
            <person name="Bargiela R."/>
            <person name="Golyshina O.V."/>
            <person name="Manteca A."/>
            <person name="Ramos J.L."/>
            <person name="Gallego J.R."/>
            <person name="Llorente I."/>
            <person name="Martins Dos Santos V.A."/>
            <person name="Jensen O.N."/>
            <person name="Pelaez A.I."/>
            <person name="Sanchez J."/>
            <person name="Ferrer M."/>
        </authorList>
    </citation>
    <scope>NUCLEOTIDE SEQUENCE</scope>
</reference>
<dbReference type="AlphaFoldDB" id="T1BUN4"/>
<comment type="caution">
    <text evidence="1">The sequence shown here is derived from an EMBL/GenBank/DDBJ whole genome shotgun (WGS) entry which is preliminary data.</text>
</comment>
<name>T1BUN4_9ZZZZ</name>
<proteinExistence type="predicted"/>
<evidence type="ECO:0000313" key="1">
    <source>
        <dbReference type="EMBL" id="EQD72298.1"/>
    </source>
</evidence>
<dbReference type="Pfam" id="PF02596">
    <property type="entry name" value="DUF169"/>
    <property type="match status" value="1"/>
</dbReference>
<dbReference type="InterPro" id="IPR003748">
    <property type="entry name" value="DUF169"/>
</dbReference>
<organism evidence="1">
    <name type="scientific">mine drainage metagenome</name>
    <dbReference type="NCBI Taxonomy" id="410659"/>
    <lineage>
        <taxon>unclassified sequences</taxon>
        <taxon>metagenomes</taxon>
        <taxon>ecological metagenomes</taxon>
    </lineage>
</organism>